<feature type="compositionally biased region" description="Polar residues" evidence="1">
    <location>
        <begin position="383"/>
        <end position="397"/>
    </location>
</feature>
<dbReference type="EMBL" id="CAJNRE010003540">
    <property type="protein sequence ID" value="CAF2024970.1"/>
    <property type="molecule type" value="Genomic_DNA"/>
</dbReference>
<dbReference type="EMBL" id="CAJNOW010020345">
    <property type="protein sequence ID" value="CAF1678708.1"/>
    <property type="molecule type" value="Genomic_DNA"/>
</dbReference>
<dbReference type="Proteomes" id="UP000663824">
    <property type="component" value="Unassembled WGS sequence"/>
</dbReference>
<reference evidence="3" key="1">
    <citation type="submission" date="2021-02" db="EMBL/GenBank/DDBJ databases">
        <authorList>
            <person name="Nowell W R."/>
        </authorList>
    </citation>
    <scope>NUCLEOTIDE SEQUENCE</scope>
</reference>
<comment type="caution">
    <text evidence="3">The sequence shown here is derived from an EMBL/GenBank/DDBJ whole genome shotgun (WGS) entry which is preliminary data.</text>
</comment>
<gene>
    <name evidence="2" type="ORF">CJN711_LOCUS26932</name>
    <name evidence="3" type="ORF">KQP761_LOCUS36027</name>
    <name evidence="4" type="ORF">MBJ925_LOCUS9467</name>
</gene>
<evidence type="ECO:0000256" key="1">
    <source>
        <dbReference type="SAM" id="MobiDB-lite"/>
    </source>
</evidence>
<feature type="region of interest" description="Disordered" evidence="1">
    <location>
        <begin position="264"/>
        <end position="290"/>
    </location>
</feature>
<dbReference type="EMBL" id="CAJNOV010012726">
    <property type="protein sequence ID" value="CAF1495184.1"/>
    <property type="molecule type" value="Genomic_DNA"/>
</dbReference>
<feature type="compositionally biased region" description="Polar residues" evidence="1">
    <location>
        <begin position="358"/>
        <end position="371"/>
    </location>
</feature>
<feature type="region of interest" description="Disordered" evidence="1">
    <location>
        <begin position="157"/>
        <end position="176"/>
    </location>
</feature>
<name>A0A816GRV6_9BILA</name>
<feature type="region of interest" description="Disordered" evidence="1">
    <location>
        <begin position="410"/>
        <end position="444"/>
    </location>
</feature>
<feature type="compositionally biased region" description="Polar residues" evidence="1">
    <location>
        <begin position="60"/>
        <end position="83"/>
    </location>
</feature>
<feature type="region of interest" description="Disordered" evidence="1">
    <location>
        <begin position="596"/>
        <end position="618"/>
    </location>
</feature>
<proteinExistence type="predicted"/>
<dbReference type="Proteomes" id="UP000663834">
    <property type="component" value="Unassembled WGS sequence"/>
</dbReference>
<feature type="region of interest" description="Disordered" evidence="1">
    <location>
        <begin position="479"/>
        <end position="531"/>
    </location>
</feature>
<evidence type="ECO:0000313" key="5">
    <source>
        <dbReference type="Proteomes" id="UP000663834"/>
    </source>
</evidence>
<evidence type="ECO:0000313" key="4">
    <source>
        <dbReference type="EMBL" id="CAF2024970.1"/>
    </source>
</evidence>
<protein>
    <submittedName>
        <fullName evidence="3">Uncharacterized protein</fullName>
    </submittedName>
</protein>
<feature type="compositionally biased region" description="Low complexity" evidence="1">
    <location>
        <begin position="327"/>
        <end position="338"/>
    </location>
</feature>
<evidence type="ECO:0000313" key="3">
    <source>
        <dbReference type="EMBL" id="CAF1678708.1"/>
    </source>
</evidence>
<evidence type="ECO:0000313" key="2">
    <source>
        <dbReference type="EMBL" id="CAF1495184.1"/>
    </source>
</evidence>
<feature type="region of interest" description="Disordered" evidence="1">
    <location>
        <begin position="304"/>
        <end position="397"/>
    </location>
</feature>
<dbReference type="OrthoDB" id="10042132at2759"/>
<feature type="region of interest" description="Disordered" evidence="1">
    <location>
        <begin position="55"/>
        <end position="101"/>
    </location>
</feature>
<organism evidence="3 5">
    <name type="scientific">Rotaria magnacalcarata</name>
    <dbReference type="NCBI Taxonomy" id="392030"/>
    <lineage>
        <taxon>Eukaryota</taxon>
        <taxon>Metazoa</taxon>
        <taxon>Spiralia</taxon>
        <taxon>Gnathifera</taxon>
        <taxon>Rotifera</taxon>
        <taxon>Eurotatoria</taxon>
        <taxon>Bdelloidea</taxon>
        <taxon>Philodinida</taxon>
        <taxon>Philodinidae</taxon>
        <taxon>Rotaria</taxon>
    </lineage>
</organism>
<sequence length="761" mass="87978">MDGASFISTIDQKMAEMRIKNLELLKRHQEIEEDRQLAKQSGAITTLTKVESTEEATITMRGTTKNRGRSTIAQQNFQKNPYEQSHRPPVRRKFENDRTDVQPQRVQRVDYNRLKRERAQEVVNQQSSDTSINPELLEYTYPFCQRSENNYATRAGSGRFNQQQQRIQEPGQRRREERMRRSAIHNNGYSGENSEFHLDMPQIPMWQNSSLPPPIHVQLLPTNLNGQHSSMDHFFNNGGDQLDQSMYPHNFMYPSPAQSSSFNGNGPIYFAHPPSPMSSGPPSSQTSQSHFHQYFPTRTFENSNRHQFHHSSQFQPLSMCQPPVLPPTQLSTPSSSTSHAHQEQEDSSVDLPPRFHRLQQTDQENQYSKQRPMSGDFEHLHKSSSQLSNDNRFQSRPRSFYDFSSQQQVNNNFFRSPNNNNHYQRNNNNNHNNNTNTNTNNNNSNILPLAAYLNTNDRSYQNENINNHNYWGTSYQRRRTTKPRTYHQDKHQFPLSLYDPRQYGFDNNYQRKNDSNNRPKSNRRNINNSAVNDSNDIDLIEEWWEDDNTELIGIDQSTANIDSQIATAATKLITTTVDDSGNSSLSTSIHLKESVLDDDDENNTSTNDFISPPSDVSTTDSNIIESLDQLQQQLKLEEDVEKQLALENDLVDLAFISSNKEPTTYDTAHFLQWAKEKFREELAVRLTAQEIEQHDAVTTDDDDDDDDNIVVTRNAISEKFHIDQTTDEDHDNYFDNSTELEDDLHAKLTIEEDTTKSVVVE</sequence>
<accession>A0A816GRV6</accession>
<dbReference type="AlphaFoldDB" id="A0A816GRV6"/>
<feature type="compositionally biased region" description="Polar residues" evidence="1">
    <location>
        <begin position="518"/>
        <end position="531"/>
    </location>
</feature>
<dbReference type="Proteomes" id="UP000663855">
    <property type="component" value="Unassembled WGS sequence"/>
</dbReference>
<feature type="compositionally biased region" description="Low complexity" evidence="1">
    <location>
        <begin position="277"/>
        <end position="289"/>
    </location>
</feature>